<evidence type="ECO:0000313" key="2">
    <source>
        <dbReference type="EMBL" id="OSQ42901.1"/>
    </source>
</evidence>
<evidence type="ECO:0000256" key="1">
    <source>
        <dbReference type="SAM" id="Phobius"/>
    </source>
</evidence>
<keyword evidence="1" id="KW-1133">Transmembrane helix</keyword>
<dbReference type="Proteomes" id="UP000193926">
    <property type="component" value="Unassembled WGS sequence"/>
</dbReference>
<reference evidence="2 3" key="1">
    <citation type="submission" date="2014-03" db="EMBL/GenBank/DDBJ databases">
        <title>The draft genome sequence of Marivita geojedonensis KCTC 23882.</title>
        <authorList>
            <person name="Lai Q."/>
            <person name="Shao Z."/>
        </authorList>
    </citation>
    <scope>NUCLEOTIDE SEQUENCE [LARGE SCALE GENOMIC DNA]</scope>
    <source>
        <strain evidence="2 3">DPG-138</strain>
    </source>
</reference>
<protein>
    <submittedName>
        <fullName evidence="2">Uncharacterized protein</fullName>
    </submittedName>
</protein>
<keyword evidence="1" id="KW-0472">Membrane</keyword>
<sequence>MSAPAFADSILTSCAFLVAAGLDFVIISISWFGQEHIAPATRQSPEVRAEIGERVGDVHTTAPFEREVQWKVEENVVAIRRSTQLVQKPTGRAESRHSLRRS</sequence>
<keyword evidence="1" id="KW-0812">Transmembrane</keyword>
<gene>
    <name evidence="2" type="ORF">MGEO_20225</name>
</gene>
<evidence type="ECO:0000313" key="3">
    <source>
        <dbReference type="Proteomes" id="UP000193926"/>
    </source>
</evidence>
<organism evidence="2 3">
    <name type="scientific">Marivita geojedonensis</name>
    <dbReference type="NCBI Taxonomy" id="1123756"/>
    <lineage>
        <taxon>Bacteria</taxon>
        <taxon>Pseudomonadati</taxon>
        <taxon>Pseudomonadota</taxon>
        <taxon>Alphaproteobacteria</taxon>
        <taxon>Rhodobacterales</taxon>
        <taxon>Roseobacteraceae</taxon>
        <taxon>Marivita</taxon>
    </lineage>
</organism>
<keyword evidence="3" id="KW-1185">Reference proteome</keyword>
<dbReference type="EMBL" id="JFKC01000041">
    <property type="protein sequence ID" value="OSQ42901.1"/>
    <property type="molecule type" value="Genomic_DNA"/>
</dbReference>
<dbReference type="AlphaFoldDB" id="A0A1X4N981"/>
<proteinExistence type="predicted"/>
<feature type="transmembrane region" description="Helical" evidence="1">
    <location>
        <begin position="6"/>
        <end position="32"/>
    </location>
</feature>
<accession>A0A1X4N981</accession>
<comment type="caution">
    <text evidence="2">The sequence shown here is derived from an EMBL/GenBank/DDBJ whole genome shotgun (WGS) entry which is preliminary data.</text>
</comment>
<name>A0A1X4N981_9RHOB</name>